<reference evidence="1" key="1">
    <citation type="journal article" date="2020" name="bioRxiv">
        <title>A rank-normalized archaeal taxonomy based on genome phylogeny resolves widespread incomplete and uneven classifications.</title>
        <authorList>
            <person name="Rinke C."/>
            <person name="Chuvochina M."/>
            <person name="Mussig A.J."/>
            <person name="Chaumeil P.-A."/>
            <person name="Waite D.W."/>
            <person name="Whitman W.B."/>
            <person name="Parks D.H."/>
            <person name="Hugenholtz P."/>
        </authorList>
    </citation>
    <scope>NUCLEOTIDE SEQUENCE</scope>
    <source>
        <strain evidence="1">UBA8839</strain>
    </source>
</reference>
<dbReference type="GeneID" id="1463738"/>
<comment type="caution">
    <text evidence="1">The sequence shown here is derived from an EMBL/GenBank/DDBJ whole genome shotgun (WGS) entry which is preliminary data.</text>
</comment>
<gene>
    <name evidence="1" type="ORF">HA333_08260</name>
</gene>
<dbReference type="RefSeq" id="WP_011009041.1">
    <property type="nucleotide sequence ID" value="NZ_DAIOPL010000027.1"/>
</dbReference>
<proteinExistence type="predicted"/>
<dbReference type="EMBL" id="DUJP01000028">
    <property type="protein sequence ID" value="HII47417.1"/>
    <property type="molecule type" value="Genomic_DNA"/>
</dbReference>
<name>A0A832SZ11_9CREN</name>
<dbReference type="OMA" id="WPPQPTG"/>
<evidence type="ECO:0000313" key="1">
    <source>
        <dbReference type="EMBL" id="HII47417.1"/>
    </source>
</evidence>
<organism evidence="1 2">
    <name type="scientific">Pyrobaculum aerophilum</name>
    <dbReference type="NCBI Taxonomy" id="13773"/>
    <lineage>
        <taxon>Archaea</taxon>
        <taxon>Thermoproteota</taxon>
        <taxon>Thermoprotei</taxon>
        <taxon>Thermoproteales</taxon>
        <taxon>Thermoproteaceae</taxon>
        <taxon>Pyrobaculum</taxon>
    </lineage>
</organism>
<accession>A0A832SZ11</accession>
<evidence type="ECO:0000313" key="2">
    <source>
        <dbReference type="Proteomes" id="UP000651120"/>
    </source>
</evidence>
<protein>
    <submittedName>
        <fullName evidence="1">Uncharacterized protein</fullName>
    </submittedName>
</protein>
<dbReference type="AlphaFoldDB" id="A0A832SZ11"/>
<sequence length="70" mass="8151">MIIYTSQINAIEDVEKLLEKYRVKPVAIRGTKVNFYWPPQPTGVPVNLLKYFPPDMYVVFRGKNQLIIVP</sequence>
<dbReference type="Proteomes" id="UP000651120">
    <property type="component" value="Unassembled WGS sequence"/>
</dbReference>